<evidence type="ECO:0000256" key="19">
    <source>
        <dbReference type="PIRSR" id="PIRSR600823-4"/>
    </source>
</evidence>
<comment type="cofactor">
    <cofactor evidence="18 21">
        <name>Ca(2+)</name>
        <dbReference type="ChEBI" id="CHEBI:29108"/>
    </cofactor>
    <text evidence="18 21">Binds 2 calcium ions per subunit.</text>
</comment>
<feature type="binding site" evidence="18">
    <location>
        <position position="74"/>
    </location>
    <ligand>
        <name>Ca(2+)</name>
        <dbReference type="ChEBI" id="CHEBI:29108"/>
        <label>1</label>
    </ligand>
</feature>
<dbReference type="PROSITE" id="PS00435">
    <property type="entry name" value="PEROXIDASE_1"/>
    <property type="match status" value="1"/>
</dbReference>
<keyword evidence="8 18" id="KW-0479">Metal-binding</keyword>
<comment type="similarity">
    <text evidence="21">Belongs to the peroxidase family. Classical plant (class III) peroxidase subfamily.</text>
</comment>
<keyword evidence="25" id="KW-1185">Reference proteome</keyword>
<comment type="function">
    <text evidence="2">Removal of H(2)O(2), oxidation of toxic reductants, biosynthesis and degradation of lignin, suberization, auxin catabolism, response to environmental stresses such as wounding, pathogen attack and oxidative stress. These functions might be dependent on each isozyme/isoform in each plant tissue.</text>
</comment>
<accession>A0A3S3Q8A2</accession>
<evidence type="ECO:0000256" key="13">
    <source>
        <dbReference type="ARBA" id="ARBA00023157"/>
    </source>
</evidence>
<evidence type="ECO:0000256" key="17">
    <source>
        <dbReference type="PIRSR" id="PIRSR600823-2"/>
    </source>
</evidence>
<comment type="cofactor">
    <cofactor evidence="18 21">
        <name>heme b</name>
        <dbReference type="ChEBI" id="CHEBI:60344"/>
    </cofactor>
    <text evidence="18 21">Binds 1 heme b (iron(II)-protoporphyrin IX) group per subunit.</text>
</comment>
<feature type="binding site" evidence="18">
    <location>
        <position position="76"/>
    </location>
    <ligand>
        <name>Ca(2+)</name>
        <dbReference type="ChEBI" id="CHEBI:29108"/>
        <label>1</label>
    </ligand>
</feature>
<feature type="binding site" description="axial binding residue" evidence="18">
    <location>
        <position position="193"/>
    </location>
    <ligand>
        <name>heme b</name>
        <dbReference type="ChEBI" id="CHEBI:60344"/>
    </ligand>
    <ligandPart>
        <name>Fe</name>
        <dbReference type="ChEBI" id="CHEBI:18248"/>
    </ligandPart>
</feature>
<proteinExistence type="inferred from homology"/>
<evidence type="ECO:0000256" key="2">
    <source>
        <dbReference type="ARBA" id="ARBA00002322"/>
    </source>
</evidence>
<feature type="binding site" evidence="18">
    <location>
        <position position="194"/>
    </location>
    <ligand>
        <name>Ca(2+)</name>
        <dbReference type="ChEBI" id="CHEBI:29108"/>
        <label>2</label>
    </ligand>
</feature>
<sequence>MASPRKMFWVPIIQVFAIGILVVGALSPDYYSSKCPKALSTVKAVVVAAVKKEARMGASLLRLHFHDCFVNGCDGSILLDDTSTFTGEKTARPNNGSVRGFEVVDDIKKAVEKACPGVVSCADILALAARDSTVFLGGPSWKVPLGRRDSTTANLTAANTDIPAPTSNLSTLISSFANQGLSVKDLVSLSGSHTIGLARCTSFRSRIYNDTNIDSTFAAKLQKKCPRVGRNNSLSRLDTATPKHFDNCYYRNLLNEKGLLHSDQELTNTTTTLSRVKKYVNEPSTFFKDFAKSMVKMGNINPLTGSKGVIRINCRKDCNGSILLDDNSTFTGEETDVPNNQSARGFNVVDEIKRGPSLESIQRIGSSKRFIYGHYRWINRGQPRHSSGIQYSG</sequence>
<evidence type="ECO:0000256" key="4">
    <source>
        <dbReference type="ARBA" id="ARBA00012313"/>
    </source>
</evidence>
<evidence type="ECO:0000256" key="22">
    <source>
        <dbReference type="SAM" id="Phobius"/>
    </source>
</evidence>
<keyword evidence="10 18" id="KW-0106">Calcium</keyword>
<feature type="binding site" evidence="18">
    <location>
        <position position="238"/>
    </location>
    <ligand>
        <name>Ca(2+)</name>
        <dbReference type="ChEBI" id="CHEBI:29108"/>
        <label>2</label>
    </ligand>
</feature>
<dbReference type="SUPFAM" id="SSF48113">
    <property type="entry name" value="Heme-dependent peroxidases"/>
    <property type="match status" value="2"/>
</dbReference>
<dbReference type="PRINTS" id="PR00458">
    <property type="entry name" value="PEROXIDASE"/>
</dbReference>
<dbReference type="FunFam" id="1.10.420.10:FF:000006">
    <property type="entry name" value="Peroxidase"/>
    <property type="match status" value="1"/>
</dbReference>
<feature type="disulfide bond" evidence="20">
    <location>
        <begin position="68"/>
        <end position="73"/>
    </location>
</feature>
<dbReference type="EC" id="1.11.1.7" evidence="4 21"/>
<dbReference type="InterPro" id="IPR019793">
    <property type="entry name" value="Peroxidases_heam-ligand_BS"/>
</dbReference>
<keyword evidence="15 21" id="KW-0376">Hydrogen peroxide</keyword>
<dbReference type="Gene3D" id="1.10.420.10">
    <property type="entry name" value="Peroxidase, domain 2"/>
    <property type="match status" value="1"/>
</dbReference>
<name>A0A3S3Q8A2_9MAGN</name>
<feature type="active site" description="Proton acceptor" evidence="16">
    <location>
        <position position="66"/>
    </location>
</feature>
<dbReference type="STRING" id="337451.A0A3S3Q8A2"/>
<gene>
    <name evidence="24" type="ORF">CKAN_00990200</name>
</gene>
<evidence type="ECO:0000256" key="3">
    <source>
        <dbReference type="ARBA" id="ARBA00006873"/>
    </source>
</evidence>
<dbReference type="GO" id="GO:0140825">
    <property type="term" value="F:lactoperoxidase activity"/>
    <property type="evidence" value="ECO:0007669"/>
    <property type="project" value="UniProtKB-EC"/>
</dbReference>
<evidence type="ECO:0000256" key="12">
    <source>
        <dbReference type="ARBA" id="ARBA00023004"/>
    </source>
</evidence>
<evidence type="ECO:0000256" key="8">
    <source>
        <dbReference type="ARBA" id="ARBA00022723"/>
    </source>
</evidence>
<evidence type="ECO:0000256" key="7">
    <source>
        <dbReference type="ARBA" id="ARBA00022617"/>
    </source>
</evidence>
<keyword evidence="9" id="KW-0732">Signal</keyword>
<dbReference type="PRINTS" id="PR00461">
    <property type="entry name" value="PLPEROXIDASE"/>
</dbReference>
<keyword evidence="22" id="KW-0472">Membrane</keyword>
<dbReference type="InterPro" id="IPR019794">
    <property type="entry name" value="Peroxidases_AS"/>
</dbReference>
<dbReference type="PANTHER" id="PTHR31388:SF264">
    <property type="entry name" value="PEROXIDASE 59"/>
    <property type="match status" value="1"/>
</dbReference>
<evidence type="ECO:0000256" key="9">
    <source>
        <dbReference type="ARBA" id="ARBA00022729"/>
    </source>
</evidence>
<feature type="transmembrane region" description="Helical" evidence="22">
    <location>
        <begin position="7"/>
        <end position="27"/>
    </location>
</feature>
<dbReference type="AlphaFoldDB" id="A0A3S3Q8A2"/>
<feature type="site" description="Transition state stabilizer" evidence="19">
    <location>
        <position position="62"/>
    </location>
</feature>
<dbReference type="GO" id="GO:0006979">
    <property type="term" value="P:response to oxidative stress"/>
    <property type="evidence" value="ECO:0007669"/>
    <property type="project" value="UniProtKB-UniRule"/>
</dbReference>
<dbReference type="GO" id="GO:0042744">
    <property type="term" value="P:hydrogen peroxide catabolic process"/>
    <property type="evidence" value="ECO:0007669"/>
    <property type="project" value="UniProtKB-KW"/>
</dbReference>
<dbReference type="InterPro" id="IPR033905">
    <property type="entry name" value="Secretory_peroxidase"/>
</dbReference>
<comment type="similarity">
    <text evidence="3">Belongs to the peroxidase family. Ascorbate peroxidase subfamily.</text>
</comment>
<evidence type="ECO:0000256" key="1">
    <source>
        <dbReference type="ARBA" id="ARBA00000189"/>
    </source>
</evidence>
<evidence type="ECO:0000256" key="10">
    <source>
        <dbReference type="ARBA" id="ARBA00022837"/>
    </source>
</evidence>
<feature type="domain" description="Plant heme peroxidase family profile" evidence="23">
    <location>
        <begin position="25"/>
        <end position="318"/>
    </location>
</feature>
<evidence type="ECO:0000256" key="21">
    <source>
        <dbReference type="RuleBase" id="RU362060"/>
    </source>
</evidence>
<evidence type="ECO:0000256" key="18">
    <source>
        <dbReference type="PIRSR" id="PIRSR600823-3"/>
    </source>
</evidence>
<feature type="binding site" evidence="18">
    <location>
        <position position="72"/>
    </location>
    <ligand>
        <name>Ca(2+)</name>
        <dbReference type="ChEBI" id="CHEBI:29108"/>
        <label>1</label>
    </ligand>
</feature>
<feature type="binding site" evidence="18">
    <location>
        <position position="246"/>
    </location>
    <ligand>
        <name>Ca(2+)</name>
        <dbReference type="ChEBI" id="CHEBI:29108"/>
        <label>2</label>
    </ligand>
</feature>
<keyword evidence="11 21" id="KW-0560">Oxidoreductase</keyword>
<feature type="binding site" evidence="18">
    <location>
        <position position="70"/>
    </location>
    <ligand>
        <name>Ca(2+)</name>
        <dbReference type="ChEBI" id="CHEBI:29108"/>
        <label>1</label>
    </ligand>
</feature>
<dbReference type="GO" id="GO:0005576">
    <property type="term" value="C:extracellular region"/>
    <property type="evidence" value="ECO:0007669"/>
    <property type="project" value="UniProtKB-SubCell"/>
</dbReference>
<evidence type="ECO:0000256" key="5">
    <source>
        <dbReference type="ARBA" id="ARBA00022525"/>
    </source>
</evidence>
<feature type="disulfide bond" evidence="20">
    <location>
        <begin position="121"/>
        <end position="314"/>
    </location>
</feature>
<dbReference type="InterPro" id="IPR010255">
    <property type="entry name" value="Haem_peroxidase_sf"/>
</dbReference>
<dbReference type="InterPro" id="IPR002016">
    <property type="entry name" value="Haem_peroxidase"/>
</dbReference>
<evidence type="ECO:0000256" key="14">
    <source>
        <dbReference type="ARBA" id="ARBA00023180"/>
    </source>
</evidence>
<dbReference type="FunFam" id="1.10.520.10:FF:000001">
    <property type="entry name" value="Peroxidase"/>
    <property type="match status" value="1"/>
</dbReference>
<evidence type="ECO:0000256" key="11">
    <source>
        <dbReference type="ARBA" id="ARBA00023002"/>
    </source>
</evidence>
<dbReference type="GO" id="GO:0046872">
    <property type="term" value="F:metal ion binding"/>
    <property type="evidence" value="ECO:0007669"/>
    <property type="project" value="UniProtKB-UniRule"/>
</dbReference>
<dbReference type="OrthoDB" id="2113341at2759"/>
<evidence type="ECO:0000256" key="15">
    <source>
        <dbReference type="ARBA" id="ARBA00023324"/>
    </source>
</evidence>
<feature type="binding site" evidence="17">
    <location>
        <position position="163"/>
    </location>
    <ligand>
        <name>substrate</name>
    </ligand>
</feature>
<evidence type="ECO:0000313" key="24">
    <source>
        <dbReference type="EMBL" id="RWR81228.1"/>
    </source>
</evidence>
<comment type="caution">
    <text evidence="24">The sequence shown here is derived from an EMBL/GenBank/DDBJ whole genome shotgun (WGS) entry which is preliminary data.</text>
</comment>
<feature type="binding site" evidence="18">
    <location>
        <position position="241"/>
    </location>
    <ligand>
        <name>Ca(2+)</name>
        <dbReference type="ChEBI" id="CHEBI:29108"/>
        <label>2</label>
    </ligand>
</feature>
<dbReference type="Pfam" id="PF00141">
    <property type="entry name" value="peroxidase"/>
    <property type="match status" value="1"/>
</dbReference>
<reference evidence="24 25" key="1">
    <citation type="journal article" date="2019" name="Nat. Plants">
        <title>Stout camphor tree genome fills gaps in understanding of flowering plant genome evolution.</title>
        <authorList>
            <person name="Chaw S.M."/>
            <person name="Liu Y.C."/>
            <person name="Wu Y.W."/>
            <person name="Wang H.Y."/>
            <person name="Lin C.I."/>
            <person name="Wu C.S."/>
            <person name="Ke H.M."/>
            <person name="Chang L.Y."/>
            <person name="Hsu C.Y."/>
            <person name="Yang H.T."/>
            <person name="Sudianto E."/>
            <person name="Hsu M.H."/>
            <person name="Wu K.P."/>
            <person name="Wang L.N."/>
            <person name="Leebens-Mack J.H."/>
            <person name="Tsai I.J."/>
        </authorList>
    </citation>
    <scope>NUCLEOTIDE SEQUENCE [LARGE SCALE GENOMIC DNA]</scope>
    <source>
        <strain evidence="25">cv. Chaw 1501</strain>
        <tissue evidence="24">Young leaves</tissue>
    </source>
</reference>
<dbReference type="GO" id="GO:0020037">
    <property type="term" value="F:heme binding"/>
    <property type="evidence" value="ECO:0007669"/>
    <property type="project" value="UniProtKB-UniRule"/>
</dbReference>
<dbReference type="PROSITE" id="PS00436">
    <property type="entry name" value="PEROXIDASE_2"/>
    <property type="match status" value="1"/>
</dbReference>
<evidence type="ECO:0000313" key="25">
    <source>
        <dbReference type="Proteomes" id="UP000283530"/>
    </source>
</evidence>
<dbReference type="Proteomes" id="UP000283530">
    <property type="component" value="Unassembled WGS sequence"/>
</dbReference>
<dbReference type="InterPro" id="IPR000823">
    <property type="entry name" value="Peroxidase_pln"/>
</dbReference>
<feature type="disulfide bond" evidence="20">
    <location>
        <begin position="200"/>
        <end position="225"/>
    </location>
</feature>
<evidence type="ECO:0000256" key="16">
    <source>
        <dbReference type="PIRSR" id="PIRSR600823-1"/>
    </source>
</evidence>
<evidence type="ECO:0000256" key="20">
    <source>
        <dbReference type="PIRSR" id="PIRSR600823-5"/>
    </source>
</evidence>
<evidence type="ECO:0000256" key="6">
    <source>
        <dbReference type="ARBA" id="ARBA00022559"/>
    </source>
</evidence>
<feature type="binding site" evidence="18">
    <location>
        <position position="88"/>
    </location>
    <ligand>
        <name>Ca(2+)</name>
        <dbReference type="ChEBI" id="CHEBI:29108"/>
        <label>1</label>
    </ligand>
</feature>
<evidence type="ECO:0000259" key="23">
    <source>
        <dbReference type="PROSITE" id="PS50873"/>
    </source>
</evidence>
<keyword evidence="22" id="KW-1133">Transmembrane helix</keyword>
<keyword evidence="13 20" id="KW-1015">Disulfide bond</keyword>
<protein>
    <recommendedName>
        <fullName evidence="4 21">Peroxidase</fullName>
        <ecNumber evidence="4 21">1.11.1.7</ecNumber>
    </recommendedName>
</protein>
<dbReference type="CDD" id="cd00693">
    <property type="entry name" value="secretory_peroxidase"/>
    <property type="match status" value="1"/>
</dbReference>
<keyword evidence="5 21" id="KW-0964">Secreted</keyword>
<feature type="binding site" evidence="18">
    <location>
        <position position="67"/>
    </location>
    <ligand>
        <name>Ca(2+)</name>
        <dbReference type="ChEBI" id="CHEBI:29108"/>
        <label>1</label>
    </ligand>
</feature>
<dbReference type="PANTHER" id="PTHR31388">
    <property type="entry name" value="PEROXIDASE 72-RELATED"/>
    <property type="match status" value="1"/>
</dbReference>
<keyword evidence="14" id="KW-0325">Glycoprotein</keyword>
<comment type="subcellular location">
    <subcellularLocation>
        <location evidence="21">Secreted</location>
    </subcellularLocation>
</comment>
<keyword evidence="7 21" id="KW-0349">Heme</keyword>
<feature type="disulfide bond" evidence="20">
    <location>
        <begin position="35"/>
        <end position="115"/>
    </location>
</feature>
<keyword evidence="22" id="KW-0812">Transmembrane</keyword>
<dbReference type="Gene3D" id="1.10.520.10">
    <property type="match status" value="2"/>
</dbReference>
<organism evidence="24 25">
    <name type="scientific">Cinnamomum micranthum f. kanehirae</name>
    <dbReference type="NCBI Taxonomy" id="337451"/>
    <lineage>
        <taxon>Eukaryota</taxon>
        <taxon>Viridiplantae</taxon>
        <taxon>Streptophyta</taxon>
        <taxon>Embryophyta</taxon>
        <taxon>Tracheophyta</taxon>
        <taxon>Spermatophyta</taxon>
        <taxon>Magnoliopsida</taxon>
        <taxon>Magnoliidae</taxon>
        <taxon>Laurales</taxon>
        <taxon>Lauraceae</taxon>
        <taxon>Cinnamomum</taxon>
    </lineage>
</organism>
<keyword evidence="12 18" id="KW-0408">Iron</keyword>
<dbReference type="EMBL" id="QPKB01000003">
    <property type="protein sequence ID" value="RWR81228.1"/>
    <property type="molecule type" value="Genomic_DNA"/>
</dbReference>
<comment type="catalytic activity">
    <reaction evidence="1 21">
        <text>2 a phenolic donor + H2O2 = 2 a phenolic radical donor + 2 H2O</text>
        <dbReference type="Rhea" id="RHEA:56136"/>
        <dbReference type="ChEBI" id="CHEBI:15377"/>
        <dbReference type="ChEBI" id="CHEBI:16240"/>
        <dbReference type="ChEBI" id="CHEBI:139520"/>
        <dbReference type="ChEBI" id="CHEBI:139521"/>
        <dbReference type="EC" id="1.11.1.7"/>
    </reaction>
</comment>
<dbReference type="PROSITE" id="PS50873">
    <property type="entry name" value="PEROXIDASE_4"/>
    <property type="match status" value="1"/>
</dbReference>
<keyword evidence="6 21" id="KW-0575">Peroxidase</keyword>